<comment type="similarity">
    <text evidence="2">Belongs to the SecE/SEC61-gamma family.</text>
</comment>
<feature type="transmembrane region" description="Helical" evidence="10">
    <location>
        <begin position="37"/>
        <end position="55"/>
    </location>
</feature>
<dbReference type="GO" id="GO:0005789">
    <property type="term" value="C:endoplasmic reticulum membrane"/>
    <property type="evidence" value="ECO:0007669"/>
    <property type="project" value="UniProtKB-SubCell"/>
</dbReference>
<comment type="subcellular location">
    <subcellularLocation>
        <location evidence="1">Endoplasmic reticulum membrane</location>
        <topology evidence="1">Single-pass membrane protein</topology>
    </subcellularLocation>
</comment>
<dbReference type="SUPFAM" id="SSF103456">
    <property type="entry name" value="Preprotein translocase SecE subunit"/>
    <property type="match status" value="1"/>
</dbReference>
<dbReference type="NCBIfam" id="TIGR00327">
    <property type="entry name" value="secE_euk_arch"/>
    <property type="match status" value="1"/>
</dbReference>
<evidence type="ECO:0000256" key="6">
    <source>
        <dbReference type="ARBA" id="ARBA00022927"/>
    </source>
</evidence>
<name>A0A1E3HUA4_9TREE</name>
<dbReference type="GO" id="GO:0006605">
    <property type="term" value="P:protein targeting"/>
    <property type="evidence" value="ECO:0007669"/>
    <property type="project" value="InterPro"/>
</dbReference>
<dbReference type="STRING" id="1295533.A0A1E3HUA4"/>
<keyword evidence="4 10" id="KW-0812">Transmembrane</keyword>
<evidence type="ECO:0000256" key="3">
    <source>
        <dbReference type="ARBA" id="ARBA00022448"/>
    </source>
</evidence>
<dbReference type="EMBL" id="AWGJ01000005">
    <property type="protein sequence ID" value="ODN79918.1"/>
    <property type="molecule type" value="Genomic_DNA"/>
</dbReference>
<dbReference type="PROSITE" id="PS01067">
    <property type="entry name" value="SECE_SEC61G"/>
    <property type="match status" value="1"/>
</dbReference>
<evidence type="ECO:0000256" key="2">
    <source>
        <dbReference type="ARBA" id="ARBA00008274"/>
    </source>
</evidence>
<dbReference type="Gene3D" id="1.20.5.820">
    <property type="entry name" value="Preprotein translocase SecE subunit"/>
    <property type="match status" value="1"/>
</dbReference>
<comment type="caution">
    <text evidence="11">The sequence shown here is derived from an EMBL/GenBank/DDBJ whole genome shotgun (WGS) entry which is preliminary data.</text>
</comment>
<dbReference type="Proteomes" id="UP000094065">
    <property type="component" value="Unassembled WGS sequence"/>
</dbReference>
<dbReference type="InterPro" id="IPR008158">
    <property type="entry name" value="Translocase_Sec61-g"/>
</dbReference>
<dbReference type="GeneID" id="30155116"/>
<keyword evidence="7 10" id="KW-1133">Transmembrane helix</keyword>
<protein>
    <submittedName>
        <fullName evidence="11">Protein translocase SEC61 complex gamma subunit, archaeal and eukaryotic</fullName>
    </submittedName>
</protein>
<evidence type="ECO:0000313" key="12">
    <source>
        <dbReference type="Proteomes" id="UP000094065"/>
    </source>
</evidence>
<keyword evidence="3" id="KW-0813">Transport</keyword>
<dbReference type="PANTHER" id="PTHR12309">
    <property type="entry name" value="SEC61 GAMMA SUBUNIT"/>
    <property type="match status" value="1"/>
</dbReference>
<dbReference type="Pfam" id="PF00584">
    <property type="entry name" value="SecE"/>
    <property type="match status" value="1"/>
</dbReference>
<keyword evidence="6" id="KW-0653">Protein transport</keyword>
<evidence type="ECO:0000256" key="5">
    <source>
        <dbReference type="ARBA" id="ARBA00022824"/>
    </source>
</evidence>
<dbReference type="HAMAP" id="MF_00422">
    <property type="entry name" value="SecE"/>
    <property type="match status" value="1"/>
</dbReference>
<accession>A0A1E3HUA4</accession>
<keyword evidence="9 10" id="KW-0472">Membrane</keyword>
<evidence type="ECO:0000256" key="10">
    <source>
        <dbReference type="SAM" id="Phobius"/>
    </source>
</evidence>
<dbReference type="AlphaFoldDB" id="A0A1E3HUA4"/>
<evidence type="ECO:0000256" key="1">
    <source>
        <dbReference type="ARBA" id="ARBA00004389"/>
    </source>
</evidence>
<dbReference type="GO" id="GO:0006886">
    <property type="term" value="P:intracellular protein transport"/>
    <property type="evidence" value="ECO:0007669"/>
    <property type="project" value="InterPro"/>
</dbReference>
<organism evidence="11 12">
    <name type="scientific">Cryptococcus amylolentus CBS 6039</name>
    <dbReference type="NCBI Taxonomy" id="1295533"/>
    <lineage>
        <taxon>Eukaryota</taxon>
        <taxon>Fungi</taxon>
        <taxon>Dikarya</taxon>
        <taxon>Basidiomycota</taxon>
        <taxon>Agaricomycotina</taxon>
        <taxon>Tremellomycetes</taxon>
        <taxon>Tremellales</taxon>
        <taxon>Cryptococcaceae</taxon>
        <taxon>Cryptococcus</taxon>
    </lineage>
</organism>
<evidence type="ECO:0000313" key="11">
    <source>
        <dbReference type="EMBL" id="ODN79918.1"/>
    </source>
</evidence>
<evidence type="ECO:0000256" key="9">
    <source>
        <dbReference type="ARBA" id="ARBA00023136"/>
    </source>
</evidence>
<evidence type="ECO:0000256" key="8">
    <source>
        <dbReference type="ARBA" id="ARBA00023010"/>
    </source>
</evidence>
<sequence>MSERLQEVADIPRQFVKEGTQFVNRCTKPSAEEYKQLCRAIAIGFGVMGVIGYVVKLIHIPINNILVYVAPPKSDSKHIY</sequence>
<keyword evidence="5" id="KW-0256">Endoplasmic reticulum</keyword>
<dbReference type="RefSeq" id="XP_018994765.1">
    <property type="nucleotide sequence ID" value="XM_019137739.1"/>
</dbReference>
<proteinExistence type="inferred from homology"/>
<reference evidence="11 12" key="1">
    <citation type="submission" date="2016-06" db="EMBL/GenBank/DDBJ databases">
        <title>Evolution of pathogenesis and genome organization in the Tremellales.</title>
        <authorList>
            <person name="Cuomo C."/>
            <person name="Litvintseva A."/>
            <person name="Heitman J."/>
            <person name="Chen Y."/>
            <person name="Sun S."/>
            <person name="Springer D."/>
            <person name="Dromer F."/>
            <person name="Young S."/>
            <person name="Zeng Q."/>
            <person name="Chapman S."/>
            <person name="Gujja S."/>
            <person name="Saif S."/>
            <person name="Birren B."/>
        </authorList>
    </citation>
    <scope>NUCLEOTIDE SEQUENCE [LARGE SCALE GENOMIC DNA]</scope>
    <source>
        <strain evidence="11 12">CBS 6039</strain>
    </source>
</reference>
<dbReference type="InterPro" id="IPR001901">
    <property type="entry name" value="Translocase_SecE/Sec61-g"/>
</dbReference>
<evidence type="ECO:0000256" key="7">
    <source>
        <dbReference type="ARBA" id="ARBA00022989"/>
    </source>
</evidence>
<dbReference type="InterPro" id="IPR023391">
    <property type="entry name" value="Prot_translocase_SecE_dom_sf"/>
</dbReference>
<dbReference type="GO" id="GO:0008320">
    <property type="term" value="F:protein transmembrane transporter activity"/>
    <property type="evidence" value="ECO:0007669"/>
    <property type="project" value="InterPro"/>
</dbReference>
<keyword evidence="12" id="KW-1185">Reference proteome</keyword>
<gene>
    <name evidence="11" type="ORF">L202_03807</name>
</gene>
<keyword evidence="8" id="KW-0811">Translocation</keyword>
<evidence type="ECO:0000256" key="4">
    <source>
        <dbReference type="ARBA" id="ARBA00022692"/>
    </source>
</evidence>
<dbReference type="OrthoDB" id="2401875at2759"/>